<dbReference type="PANTHER" id="PTHR13947:SF37">
    <property type="entry name" value="LD18367P"/>
    <property type="match status" value="1"/>
</dbReference>
<dbReference type="InterPro" id="IPR000182">
    <property type="entry name" value="GNAT_dom"/>
</dbReference>
<dbReference type="Gene3D" id="3.40.630.30">
    <property type="match status" value="1"/>
</dbReference>
<reference evidence="3 4" key="1">
    <citation type="submission" date="2015-12" db="EMBL/GenBank/DDBJ databases">
        <title>Genome sequence of Streptomyces sp. G25.</title>
        <authorList>
            <person name="Poehlein A."/>
            <person name="Roettig A."/>
            <person name="Hiessl S."/>
            <person name="Hauschild P."/>
            <person name="Schauer J."/>
            <person name="Madkour M.H."/>
            <person name="Al-Ansari A.M."/>
            <person name="Almakishah N.H."/>
            <person name="Steinbuechel A."/>
            <person name="Daniel R."/>
        </authorList>
    </citation>
    <scope>NUCLEOTIDE SEQUENCE [LARGE SCALE GENOMIC DNA]</scope>
    <source>
        <strain evidence="4">G25(2015)</strain>
    </source>
</reference>
<dbReference type="PANTHER" id="PTHR13947">
    <property type="entry name" value="GNAT FAMILY N-ACETYLTRANSFERASE"/>
    <property type="match status" value="1"/>
</dbReference>
<dbReference type="EC" id="2.3.1.189" evidence="3"/>
<keyword evidence="1 3" id="KW-0808">Transferase</keyword>
<organism evidence="3 4">
    <name type="scientific">Streptomyces jeddahensis</name>
    <dbReference type="NCBI Taxonomy" id="1716141"/>
    <lineage>
        <taxon>Bacteria</taxon>
        <taxon>Bacillati</taxon>
        <taxon>Actinomycetota</taxon>
        <taxon>Actinomycetes</taxon>
        <taxon>Kitasatosporales</taxon>
        <taxon>Streptomycetaceae</taxon>
        <taxon>Streptomyces</taxon>
    </lineage>
</organism>
<dbReference type="Proteomes" id="UP000077381">
    <property type="component" value="Unassembled WGS sequence"/>
</dbReference>
<keyword evidence="3" id="KW-0012">Acyltransferase</keyword>
<dbReference type="PROSITE" id="PS51186">
    <property type="entry name" value="GNAT"/>
    <property type="match status" value="1"/>
</dbReference>
<dbReference type="InterPro" id="IPR016181">
    <property type="entry name" value="Acyl_CoA_acyltransferase"/>
</dbReference>
<proteinExistence type="predicted"/>
<protein>
    <submittedName>
        <fullName evidence="3">Mycothiol acetyltransferase</fullName>
        <ecNumber evidence="3">2.3.1.189</ecNumber>
    </submittedName>
</protein>
<evidence type="ECO:0000256" key="1">
    <source>
        <dbReference type="ARBA" id="ARBA00022679"/>
    </source>
</evidence>
<gene>
    <name evidence="3" type="primary">mshD_5</name>
    <name evidence="3" type="ORF">STSP_32390</name>
</gene>
<dbReference type="GO" id="GO:0035447">
    <property type="term" value="F:mycothiol synthase activity"/>
    <property type="evidence" value="ECO:0007669"/>
    <property type="project" value="UniProtKB-EC"/>
</dbReference>
<dbReference type="GO" id="GO:0008080">
    <property type="term" value="F:N-acetyltransferase activity"/>
    <property type="evidence" value="ECO:0007669"/>
    <property type="project" value="InterPro"/>
</dbReference>
<evidence type="ECO:0000313" key="3">
    <source>
        <dbReference type="EMBL" id="OAH13561.1"/>
    </source>
</evidence>
<dbReference type="EMBL" id="LOHS01000076">
    <property type="protein sequence ID" value="OAH13561.1"/>
    <property type="molecule type" value="Genomic_DNA"/>
</dbReference>
<dbReference type="CDD" id="cd04301">
    <property type="entry name" value="NAT_SF"/>
    <property type="match status" value="1"/>
</dbReference>
<sequence length="189" mass="20530">MTRAAGKSGGPLSYPWGTLHRMDIVIRRAEPGEYAELGEITARAYLGDGLLDFGESDEYLGELRDVAKRAAAAEVLVAVANDRVIGGVTFVPAGGPMADIAREGEAEIRMLAVSPEARGRGTGEALVRACIDRARAVDGCVRVVLSTQRTMHTAHRIYERLGFARTPERDWNPIPHLADVMLLTYELTL</sequence>
<dbReference type="SUPFAM" id="SSF55729">
    <property type="entry name" value="Acyl-CoA N-acyltransferases (Nat)"/>
    <property type="match status" value="1"/>
</dbReference>
<name>A0A177HRC6_9ACTN</name>
<evidence type="ECO:0000313" key="4">
    <source>
        <dbReference type="Proteomes" id="UP000077381"/>
    </source>
</evidence>
<dbReference type="Pfam" id="PF00583">
    <property type="entry name" value="Acetyltransf_1"/>
    <property type="match status" value="1"/>
</dbReference>
<dbReference type="InterPro" id="IPR050769">
    <property type="entry name" value="NAT_camello-type"/>
</dbReference>
<dbReference type="AlphaFoldDB" id="A0A177HRC6"/>
<dbReference type="PATRIC" id="fig|1716141.3.peg.3404"/>
<evidence type="ECO:0000259" key="2">
    <source>
        <dbReference type="PROSITE" id="PS51186"/>
    </source>
</evidence>
<dbReference type="STRING" id="1716141.STSP_32390"/>
<comment type="caution">
    <text evidence="3">The sequence shown here is derived from an EMBL/GenBank/DDBJ whole genome shotgun (WGS) entry which is preliminary data.</text>
</comment>
<keyword evidence="4" id="KW-1185">Reference proteome</keyword>
<accession>A0A177HRC6</accession>
<feature type="domain" description="N-acetyltransferase" evidence="2">
    <location>
        <begin position="24"/>
        <end position="186"/>
    </location>
</feature>